<evidence type="ECO:0000256" key="3">
    <source>
        <dbReference type="ARBA" id="ARBA00022692"/>
    </source>
</evidence>
<dbReference type="InterPro" id="IPR003838">
    <property type="entry name" value="ABC3_permease_C"/>
</dbReference>
<evidence type="ECO:0000256" key="5">
    <source>
        <dbReference type="ARBA" id="ARBA00023136"/>
    </source>
</evidence>
<feature type="transmembrane region" description="Helical" evidence="6">
    <location>
        <begin position="56"/>
        <end position="82"/>
    </location>
</feature>
<evidence type="ECO:0000313" key="9">
    <source>
        <dbReference type="Proteomes" id="UP000043699"/>
    </source>
</evidence>
<comment type="subcellular location">
    <subcellularLocation>
        <location evidence="1 6">Cell membrane</location>
        <topology evidence="1 6">Multi-pass membrane protein</topology>
    </subcellularLocation>
</comment>
<gene>
    <name evidence="8" type="primary">yxdM_1</name>
    <name evidence="8" type="ORF">BN1080_02452</name>
</gene>
<dbReference type="InterPro" id="IPR027022">
    <property type="entry name" value="ABC_permease_BceB-typ"/>
</dbReference>
<evidence type="ECO:0000259" key="7">
    <source>
        <dbReference type="Pfam" id="PF02687"/>
    </source>
</evidence>
<evidence type="ECO:0000256" key="4">
    <source>
        <dbReference type="ARBA" id="ARBA00022989"/>
    </source>
</evidence>
<keyword evidence="5 6" id="KW-0472">Membrane</keyword>
<feature type="transmembrane region" description="Helical" evidence="6">
    <location>
        <begin position="582"/>
        <end position="604"/>
    </location>
</feature>
<keyword evidence="3 6" id="KW-0812">Transmembrane</keyword>
<feature type="transmembrane region" description="Helical" evidence="6">
    <location>
        <begin position="103"/>
        <end position="131"/>
    </location>
</feature>
<keyword evidence="2 6" id="KW-1003">Cell membrane</keyword>
<dbReference type="PANTHER" id="PTHR46795">
    <property type="entry name" value="ABC TRANSPORTER PERMEASE-RELATED-RELATED"/>
    <property type="match status" value="1"/>
</dbReference>
<dbReference type="GO" id="GO:0055085">
    <property type="term" value="P:transmembrane transport"/>
    <property type="evidence" value="ECO:0007669"/>
    <property type="project" value="UniProtKB-UniRule"/>
</dbReference>
<dbReference type="AlphaFoldDB" id="A0A098EMF0"/>
<feature type="transmembrane region" description="Helical" evidence="6">
    <location>
        <begin position="151"/>
        <end position="174"/>
    </location>
</feature>
<feature type="transmembrane region" description="Helical" evidence="6">
    <location>
        <begin position="282"/>
        <end position="305"/>
    </location>
</feature>
<evidence type="ECO:0000256" key="6">
    <source>
        <dbReference type="PIRNR" id="PIRNR018968"/>
    </source>
</evidence>
<reference evidence="8 9" key="1">
    <citation type="submission" date="2014-09" db="EMBL/GenBank/DDBJ databases">
        <authorList>
            <person name="Urmite Genomes Urmite Genomes"/>
        </authorList>
    </citation>
    <scope>NUCLEOTIDE SEQUENCE [LARGE SCALE GENOMIC DNA]</scope>
    <source>
        <strain evidence="8 9">ES2</strain>
    </source>
</reference>
<feature type="domain" description="ABC3 transporter permease C-terminal" evidence="7">
    <location>
        <begin position="62"/>
        <end position="177"/>
    </location>
</feature>
<dbReference type="Pfam" id="PF02687">
    <property type="entry name" value="FtsX"/>
    <property type="match status" value="1"/>
</dbReference>
<feature type="transmembrane region" description="Helical" evidence="6">
    <location>
        <begin position="222"/>
        <end position="241"/>
    </location>
</feature>
<evidence type="ECO:0000256" key="2">
    <source>
        <dbReference type="ARBA" id="ARBA00022475"/>
    </source>
</evidence>
<accession>A0A098EMF0</accession>
<name>A0A098EMF0_9BACL</name>
<organism evidence="8 9">
    <name type="scientific">Planococcus massiliensis</name>
    <dbReference type="NCBI Taxonomy" id="1499687"/>
    <lineage>
        <taxon>Bacteria</taxon>
        <taxon>Bacillati</taxon>
        <taxon>Bacillota</taxon>
        <taxon>Bacilli</taxon>
        <taxon>Bacillales</taxon>
        <taxon>Caryophanaceae</taxon>
        <taxon>Planococcus</taxon>
    </lineage>
</organism>
<sequence>MTFRQLAYHNVFRNRRSYAAFFLASVVSVMVFFVYSMFIFHPLFEEDGLQVLAVRGMFIAEVVLYIFTLFFLFYSMSAFLQARSKEFGILMHLGMTKKQLNKLIFFETMILGSVSTVAGIAFGFAFSKFFFMIGREIMELESLPLYVSWQPFALTIGAFASLFIIISVISVAFIRTKGILDLLQGYWKVDEITNASRWLSFLGFLLLAISYVLASIVTDQTVYTMVLIIPPLATLGTYLFFTHSVHSLLNLYKRRKGIYWHKTRLVSLAEASVKLKDSAQMFFIVTIVSTVAFLTVGTLASFMSYTGDYRESNPLGLVYISFDGNGKEVEHVEALTAELEEKELAYDLVPLIVKRQTSTFTGNDVDIIRMSEFNRLAASLGFEPAYPDRGEALFIPYSKESLKELGKSQVQTELMESGVELSIDQVYPHILFPVHTINFNSIVVNDLDYAAIDEPLQGYADGESTFTYYAFDIPSWEETVAIGADLTAQIDKAVEKEDFSGLNFFFENPGEDYRWFKSSFAILLFIGVMVAAVFLLAAGSFIYFKLYTGLERDRKQYLLLVRLGMTEKELGKIVNRQLIPQFFLPWIVALLHSTFAFISLQVVWDEFAELSILGEMVLVLAGFTIAQVLYFYLIRWRYIAHLQAS</sequence>
<feature type="transmembrane region" description="Helical" evidence="6">
    <location>
        <begin position="195"/>
        <end position="216"/>
    </location>
</feature>
<comment type="similarity">
    <text evidence="6">Belongs to the ABC-4 integral membrane protein family.</text>
</comment>
<dbReference type="RefSeq" id="WP_052652267.1">
    <property type="nucleotide sequence ID" value="NZ_CCXS01000001.1"/>
</dbReference>
<dbReference type="Proteomes" id="UP000043699">
    <property type="component" value="Unassembled WGS sequence"/>
</dbReference>
<protein>
    <submittedName>
        <fullName evidence="8">ABC transporter permease protein YxdM</fullName>
    </submittedName>
</protein>
<keyword evidence="6" id="KW-0813">Transport</keyword>
<dbReference type="OrthoDB" id="1937696at2"/>
<dbReference type="STRING" id="1499687.BN1080_02452"/>
<evidence type="ECO:0000313" key="8">
    <source>
        <dbReference type="EMBL" id="CEG23474.1"/>
    </source>
</evidence>
<keyword evidence="9" id="KW-1185">Reference proteome</keyword>
<evidence type="ECO:0000256" key="1">
    <source>
        <dbReference type="ARBA" id="ARBA00004651"/>
    </source>
</evidence>
<feature type="transmembrane region" description="Helical" evidence="6">
    <location>
        <begin position="520"/>
        <end position="544"/>
    </location>
</feature>
<keyword evidence="4 6" id="KW-1133">Transmembrane helix</keyword>
<feature type="transmembrane region" description="Helical" evidence="6">
    <location>
        <begin position="610"/>
        <end position="633"/>
    </location>
</feature>
<dbReference type="EMBL" id="CCXS01000001">
    <property type="protein sequence ID" value="CEG23474.1"/>
    <property type="molecule type" value="Genomic_DNA"/>
</dbReference>
<dbReference type="InterPro" id="IPR052536">
    <property type="entry name" value="ABC-4_Integral_Memb_Prot"/>
</dbReference>
<dbReference type="PIRSF" id="PIRSF018968">
    <property type="entry name" value="ABC_permease_BceB"/>
    <property type="match status" value="1"/>
</dbReference>
<feature type="transmembrane region" description="Helical" evidence="6">
    <location>
        <begin position="21"/>
        <end position="44"/>
    </location>
</feature>
<dbReference type="GO" id="GO:0005886">
    <property type="term" value="C:plasma membrane"/>
    <property type="evidence" value="ECO:0007669"/>
    <property type="project" value="UniProtKB-SubCell"/>
</dbReference>
<dbReference type="PANTHER" id="PTHR46795:SF1">
    <property type="entry name" value="ABC TRANSPORTER PERMEASE PROTEIN"/>
    <property type="match status" value="1"/>
</dbReference>
<proteinExistence type="inferred from homology"/>